<evidence type="ECO:0000256" key="1">
    <source>
        <dbReference type="SAM" id="Phobius"/>
    </source>
</evidence>
<dbReference type="EMBL" id="JADGJD010000555">
    <property type="protein sequence ID" value="KAJ3050086.1"/>
    <property type="molecule type" value="Genomic_DNA"/>
</dbReference>
<dbReference type="AlphaFoldDB" id="A0AAD5X1E0"/>
<dbReference type="InterPro" id="IPR005185">
    <property type="entry name" value="YccF"/>
</dbReference>
<keyword evidence="1" id="KW-0812">Transmembrane</keyword>
<accession>A0AAD5X1E0</accession>
<evidence type="ECO:0000259" key="2">
    <source>
        <dbReference type="Pfam" id="PF03733"/>
    </source>
</evidence>
<protein>
    <recommendedName>
        <fullName evidence="2">Inner membrane component domain-containing protein</fullName>
    </recommendedName>
</protein>
<evidence type="ECO:0000313" key="4">
    <source>
        <dbReference type="Proteomes" id="UP001212841"/>
    </source>
</evidence>
<dbReference type="PANTHER" id="PTHR42903">
    <property type="entry name" value="INNER MEMBRANE PROTEIN YCCF"/>
    <property type="match status" value="1"/>
</dbReference>
<comment type="caution">
    <text evidence="3">The sequence shown here is derived from an EMBL/GenBank/DDBJ whole genome shotgun (WGS) entry which is preliminary data.</text>
</comment>
<dbReference type="PANTHER" id="PTHR42903:SF1">
    <property type="entry name" value="INNER MEMBRANE PROTEIN YCCF"/>
    <property type="match status" value="1"/>
</dbReference>
<reference evidence="3" key="1">
    <citation type="submission" date="2020-05" db="EMBL/GenBank/DDBJ databases">
        <title>Phylogenomic resolution of chytrid fungi.</title>
        <authorList>
            <person name="Stajich J.E."/>
            <person name="Amses K."/>
            <person name="Simmons R."/>
            <person name="Seto K."/>
            <person name="Myers J."/>
            <person name="Bonds A."/>
            <person name="Quandt C.A."/>
            <person name="Barry K."/>
            <person name="Liu P."/>
            <person name="Grigoriev I."/>
            <person name="Longcore J.E."/>
            <person name="James T.Y."/>
        </authorList>
    </citation>
    <scope>NUCLEOTIDE SEQUENCE</scope>
    <source>
        <strain evidence="3">JEL0318</strain>
    </source>
</reference>
<feature type="transmembrane region" description="Helical" evidence="1">
    <location>
        <begin position="121"/>
        <end position="143"/>
    </location>
</feature>
<keyword evidence="1" id="KW-1133">Transmembrane helix</keyword>
<feature type="domain" description="Inner membrane component" evidence="2">
    <location>
        <begin position="56"/>
        <end position="103"/>
    </location>
</feature>
<feature type="transmembrane region" description="Helical" evidence="1">
    <location>
        <begin position="81"/>
        <end position="101"/>
    </location>
</feature>
<keyword evidence="4" id="KW-1185">Reference proteome</keyword>
<dbReference type="Proteomes" id="UP001212841">
    <property type="component" value="Unassembled WGS sequence"/>
</dbReference>
<dbReference type="InterPro" id="IPR052937">
    <property type="entry name" value="Inner_membrane_protein"/>
</dbReference>
<sequence>MADETDRAPSFMLGNRDGKGIPDQTYTPTFAEKCKYYLQYAMAIQRRPPWLWVSRVLWVVLGGWSLFVFYVLGAITMASTIILLPFAWQALKLGVFALIPIGREPYTPPLRTDQQLSFFEVFQNPMHPLTIIANVVWLVLIGWETALLHLFWALTNFISIIGVANGVQHLRLAKFALWPFGKSIRSVDPPPFPMAPGIRVPNDEV</sequence>
<proteinExistence type="predicted"/>
<keyword evidence="1" id="KW-0472">Membrane</keyword>
<gene>
    <name evidence="3" type="ORF">HK097_008926</name>
</gene>
<dbReference type="Pfam" id="PF03733">
    <property type="entry name" value="YccF"/>
    <property type="match status" value="2"/>
</dbReference>
<dbReference type="GO" id="GO:0005886">
    <property type="term" value="C:plasma membrane"/>
    <property type="evidence" value="ECO:0007669"/>
    <property type="project" value="TreeGrafter"/>
</dbReference>
<organism evidence="3 4">
    <name type="scientific">Rhizophlyctis rosea</name>
    <dbReference type="NCBI Taxonomy" id="64517"/>
    <lineage>
        <taxon>Eukaryota</taxon>
        <taxon>Fungi</taxon>
        <taxon>Fungi incertae sedis</taxon>
        <taxon>Chytridiomycota</taxon>
        <taxon>Chytridiomycota incertae sedis</taxon>
        <taxon>Chytridiomycetes</taxon>
        <taxon>Rhizophlyctidales</taxon>
        <taxon>Rhizophlyctidaceae</taxon>
        <taxon>Rhizophlyctis</taxon>
    </lineage>
</organism>
<evidence type="ECO:0000313" key="3">
    <source>
        <dbReference type="EMBL" id="KAJ3050086.1"/>
    </source>
</evidence>
<name>A0AAD5X1E0_9FUNG</name>
<feature type="domain" description="Inner membrane component" evidence="2">
    <location>
        <begin position="132"/>
        <end position="182"/>
    </location>
</feature>
<feature type="transmembrane region" description="Helical" evidence="1">
    <location>
        <begin position="56"/>
        <end position="75"/>
    </location>
</feature>